<dbReference type="PANTHER" id="PTHR45586:SF1">
    <property type="entry name" value="LIPOPOLYSACCHARIDE ASSEMBLY PROTEIN B"/>
    <property type="match status" value="1"/>
</dbReference>
<dbReference type="SUPFAM" id="SSF52172">
    <property type="entry name" value="CheY-like"/>
    <property type="match status" value="1"/>
</dbReference>
<feature type="modified residue" description="4-aspartylphosphate" evidence="3">
    <location>
        <position position="63"/>
    </location>
</feature>
<feature type="repeat" description="TPR" evidence="4">
    <location>
        <begin position="242"/>
        <end position="275"/>
    </location>
</feature>
<dbReference type="GO" id="GO:0000160">
    <property type="term" value="P:phosphorelay signal transduction system"/>
    <property type="evidence" value="ECO:0007669"/>
    <property type="project" value="InterPro"/>
</dbReference>
<evidence type="ECO:0000259" key="5">
    <source>
        <dbReference type="PROSITE" id="PS50110"/>
    </source>
</evidence>
<evidence type="ECO:0000256" key="3">
    <source>
        <dbReference type="PROSITE-ProRule" id="PRU00169"/>
    </source>
</evidence>
<dbReference type="InterPro" id="IPR011006">
    <property type="entry name" value="CheY-like_superfamily"/>
</dbReference>
<reference evidence="6" key="1">
    <citation type="submission" date="2020-07" db="EMBL/GenBank/DDBJ databases">
        <title>Huge and variable diversity of episymbiotic CPR bacteria and DPANN archaea in groundwater ecosystems.</title>
        <authorList>
            <person name="He C.Y."/>
            <person name="Keren R."/>
            <person name="Whittaker M."/>
            <person name="Farag I.F."/>
            <person name="Doudna J."/>
            <person name="Cate J.H.D."/>
            <person name="Banfield J.F."/>
        </authorList>
    </citation>
    <scope>NUCLEOTIDE SEQUENCE</scope>
    <source>
        <strain evidence="6">NC_groundwater_717_Ag_S-0.2um_59_8</strain>
    </source>
</reference>
<feature type="repeat" description="TPR" evidence="4">
    <location>
        <begin position="311"/>
        <end position="344"/>
    </location>
</feature>
<dbReference type="EMBL" id="JACPSX010000185">
    <property type="protein sequence ID" value="MBI3015325.1"/>
    <property type="molecule type" value="Genomic_DNA"/>
</dbReference>
<keyword evidence="1" id="KW-0677">Repeat</keyword>
<dbReference type="SUPFAM" id="SSF48452">
    <property type="entry name" value="TPR-like"/>
    <property type="match status" value="1"/>
</dbReference>
<evidence type="ECO:0000256" key="1">
    <source>
        <dbReference type="ARBA" id="ARBA00022737"/>
    </source>
</evidence>
<dbReference type="PANTHER" id="PTHR45586">
    <property type="entry name" value="TPR REPEAT-CONTAINING PROTEIN PA4667"/>
    <property type="match status" value="1"/>
</dbReference>
<sequence>MSREEPRDFCEMTVLVVDDMSKTRALIRQMLAKMGFPRILEADGGDSAWKILLTERVHLILCDINMARMNGFQLLKGVRRSTKINDVPVIMVSSSHNRDDIIRCVQGGANAYVVKPFSLETLQGKIEESFKARMGPKQIEAQEICLRAEALREEGDIEGAVKAYEAALNMFPEAETHFQLGDLYHGKGELELAITHFSQAIALDNQLLKAYEHLADLYRERGDYGKATIVMKKSLQIRPDSSKALAYLGELLLSQNRVEEAQETFERAMAADPADAAIKTKIGDAYLESAQFSQAEDAFLKALADDPQERVYVLNRLGIALRKQRKFGQAIEQYRKALAIDPGDEILYYNMARAYWEADERVEAVSSLRQALQLLPEFPEARELLDNIYKG</sequence>
<accession>A0A932M1C6</accession>
<dbReference type="Pfam" id="PF13432">
    <property type="entry name" value="TPR_16"/>
    <property type="match status" value="2"/>
</dbReference>
<feature type="repeat" description="TPR" evidence="4">
    <location>
        <begin position="276"/>
        <end position="309"/>
    </location>
</feature>
<feature type="repeat" description="TPR" evidence="4">
    <location>
        <begin position="345"/>
        <end position="378"/>
    </location>
</feature>
<proteinExistence type="predicted"/>
<protein>
    <submittedName>
        <fullName evidence="6">Tetratricopeptide repeat protein</fullName>
    </submittedName>
</protein>
<name>A0A932M1C6_UNCTE</name>
<evidence type="ECO:0000256" key="4">
    <source>
        <dbReference type="PROSITE-ProRule" id="PRU00339"/>
    </source>
</evidence>
<organism evidence="6 7">
    <name type="scientific">Tectimicrobiota bacterium</name>
    <dbReference type="NCBI Taxonomy" id="2528274"/>
    <lineage>
        <taxon>Bacteria</taxon>
        <taxon>Pseudomonadati</taxon>
        <taxon>Nitrospinota/Tectimicrobiota group</taxon>
        <taxon>Candidatus Tectimicrobiota</taxon>
    </lineage>
</organism>
<dbReference type="InterPro" id="IPR019734">
    <property type="entry name" value="TPR_rpt"/>
</dbReference>
<dbReference type="PROSITE" id="PS50005">
    <property type="entry name" value="TPR"/>
    <property type="match status" value="6"/>
</dbReference>
<dbReference type="AlphaFoldDB" id="A0A932M1C6"/>
<dbReference type="InterPro" id="IPR001789">
    <property type="entry name" value="Sig_transdc_resp-reg_receiver"/>
</dbReference>
<keyword evidence="2 4" id="KW-0802">TPR repeat</keyword>
<dbReference type="Proteomes" id="UP000741360">
    <property type="component" value="Unassembled WGS sequence"/>
</dbReference>
<dbReference type="SMART" id="SM00028">
    <property type="entry name" value="TPR"/>
    <property type="match status" value="7"/>
</dbReference>
<evidence type="ECO:0000313" key="6">
    <source>
        <dbReference type="EMBL" id="MBI3015325.1"/>
    </source>
</evidence>
<feature type="repeat" description="TPR" evidence="4">
    <location>
        <begin position="208"/>
        <end position="241"/>
    </location>
</feature>
<dbReference type="SMART" id="SM00448">
    <property type="entry name" value="REC"/>
    <property type="match status" value="1"/>
</dbReference>
<dbReference type="InterPro" id="IPR051012">
    <property type="entry name" value="CellSynth/LPSAsmb/PSIAsmb"/>
</dbReference>
<dbReference type="Gene3D" id="1.25.40.10">
    <property type="entry name" value="Tetratricopeptide repeat domain"/>
    <property type="match status" value="1"/>
</dbReference>
<keyword evidence="3" id="KW-0597">Phosphoprotein</keyword>
<comment type="caution">
    <text evidence="6">The sequence shown here is derived from an EMBL/GenBank/DDBJ whole genome shotgun (WGS) entry which is preliminary data.</text>
</comment>
<evidence type="ECO:0000313" key="7">
    <source>
        <dbReference type="Proteomes" id="UP000741360"/>
    </source>
</evidence>
<dbReference type="InterPro" id="IPR011990">
    <property type="entry name" value="TPR-like_helical_dom_sf"/>
</dbReference>
<feature type="domain" description="Response regulatory" evidence="5">
    <location>
        <begin position="13"/>
        <end position="130"/>
    </location>
</feature>
<dbReference type="Gene3D" id="3.40.50.2300">
    <property type="match status" value="1"/>
</dbReference>
<dbReference type="PROSITE" id="PS50293">
    <property type="entry name" value="TPR_REGION"/>
    <property type="match status" value="1"/>
</dbReference>
<dbReference type="Pfam" id="PF00072">
    <property type="entry name" value="Response_reg"/>
    <property type="match status" value="1"/>
</dbReference>
<dbReference type="PROSITE" id="PS50110">
    <property type="entry name" value="RESPONSE_REGULATORY"/>
    <property type="match status" value="1"/>
</dbReference>
<feature type="repeat" description="TPR" evidence="4">
    <location>
        <begin position="174"/>
        <end position="207"/>
    </location>
</feature>
<evidence type="ECO:0000256" key="2">
    <source>
        <dbReference type="ARBA" id="ARBA00022803"/>
    </source>
</evidence>
<gene>
    <name evidence="6" type="ORF">HYY65_09765</name>
</gene>
<dbReference type="Pfam" id="PF13176">
    <property type="entry name" value="TPR_7"/>
    <property type="match status" value="1"/>
</dbReference>
<dbReference type="Pfam" id="PF14559">
    <property type="entry name" value="TPR_19"/>
    <property type="match status" value="1"/>
</dbReference>